<organism evidence="1 2">
    <name type="scientific">Marinactinospora thermotolerans DSM 45154</name>
    <dbReference type="NCBI Taxonomy" id="1122192"/>
    <lineage>
        <taxon>Bacteria</taxon>
        <taxon>Bacillati</taxon>
        <taxon>Actinomycetota</taxon>
        <taxon>Actinomycetes</taxon>
        <taxon>Streptosporangiales</taxon>
        <taxon>Nocardiopsidaceae</taxon>
        <taxon>Marinactinospora</taxon>
    </lineage>
</organism>
<protein>
    <submittedName>
        <fullName evidence="1">Uncharacterized protein</fullName>
    </submittedName>
</protein>
<dbReference type="STRING" id="1122192.SAMN02745673_02748"/>
<name>A0A1T4REI6_9ACTN</name>
<proteinExistence type="predicted"/>
<gene>
    <name evidence="1" type="ORF">SAMN02745673_02748</name>
</gene>
<accession>A0A1T4REI6</accession>
<dbReference type="EMBL" id="FUWS01000006">
    <property type="protein sequence ID" value="SKA14307.1"/>
    <property type="molecule type" value="Genomic_DNA"/>
</dbReference>
<evidence type="ECO:0000313" key="2">
    <source>
        <dbReference type="Proteomes" id="UP000190637"/>
    </source>
</evidence>
<reference evidence="1 2" key="1">
    <citation type="submission" date="2017-02" db="EMBL/GenBank/DDBJ databases">
        <authorList>
            <person name="Peterson S.W."/>
        </authorList>
    </citation>
    <scope>NUCLEOTIDE SEQUENCE [LARGE SCALE GENOMIC DNA]</scope>
    <source>
        <strain evidence="1 2">DSM 45154</strain>
    </source>
</reference>
<evidence type="ECO:0000313" key="1">
    <source>
        <dbReference type="EMBL" id="SKA14307.1"/>
    </source>
</evidence>
<sequence length="39" mass="4538">MVRPYVLHSERLRRQAHEDRMRLGVAVLLDIARPLEVAA</sequence>
<keyword evidence="2" id="KW-1185">Reference proteome</keyword>
<dbReference type="AlphaFoldDB" id="A0A1T4REI6"/>
<dbReference type="Proteomes" id="UP000190637">
    <property type="component" value="Unassembled WGS sequence"/>
</dbReference>